<dbReference type="Pfam" id="PF09820">
    <property type="entry name" value="AAA-ATPase_like"/>
    <property type="match status" value="1"/>
</dbReference>
<dbReference type="PATRIC" id="fig|457404.5.peg.1231"/>
<dbReference type="HOGENOM" id="CLU_021114_1_2_0"/>
<dbReference type="PANTHER" id="PTHR34825:SF1">
    <property type="entry name" value="AAA-ATPASE-LIKE DOMAIN-CONTAINING PROTEIN"/>
    <property type="match status" value="1"/>
</dbReference>
<dbReference type="EMBL" id="AGWJ02000009">
    <property type="protein sequence ID" value="EHO82002.1"/>
    <property type="molecule type" value="Genomic_DNA"/>
</dbReference>
<sequence>MNEIKKLPTGISDFETIIENNYYYIDKTLFIEEIGKNIGKTLLFTRPRRFGKTLNMSTLKYFFDIKEAEKNRKLFEGLNIEKTPYISEQGKYPVIFISFKDIKEMSINNCEEQLKQLISSLYRDNLNVIESLDEFDREDFVNICRKNFNQVTLSNSLKFLSKILYEYYKQKVIILIDEYDTPLVSAHQYGYYDEALNLFKGLYSSALKDNLYLHMGVITGIIRVNKAGIFSDLNNLSVNTIMENEYSEYFGITEKEVEEMLSYYDMEYEMPEVKLWYDGYRFGNAEIYNPWSILNFVRSQELKAYWIDTSENYLINHVIKNAGEDLFDALKELFAGKSVEETITGNSSMSTLLTQQEIWELMLFSGYLTIDKKIERNQYLVKIPNKEVQDFFKDKFIEISFGGYSRFYNAMRALKENNIERFEILLQQMVLNSLSYHDTDKEEKFYHILLLGMIQSLDEEYHIHSNQESGLGRYDIELEPRNKNKRGYILELKVASSEEQLKERAEEGLAQISEKKYGSVLKERGIKEITYIRIAFHGKKVCIKYCNV</sequence>
<reference evidence="2 3" key="1">
    <citation type="submission" date="2012-07" db="EMBL/GenBank/DDBJ databases">
        <title>The Genome Sequence of Fusobacterium ulcerans 12_1B.</title>
        <authorList>
            <consortium name="The Broad Institute Genome Sequencing Platform"/>
            <person name="Earl A."/>
            <person name="Ward D."/>
            <person name="Feldgarden M."/>
            <person name="Gevers D."/>
            <person name="Strauss J."/>
            <person name="Ambrose C.E."/>
            <person name="Allen-Vercoe E."/>
            <person name="Walker B."/>
            <person name="Young S.K."/>
            <person name="Zeng Q."/>
            <person name="Gargeya S."/>
            <person name="Fitzgerald M."/>
            <person name="Haas B."/>
            <person name="Abouelleil A."/>
            <person name="Alvarado L."/>
            <person name="Arachchi H.M."/>
            <person name="Berlin A.M."/>
            <person name="Chapman S.B."/>
            <person name="Goldberg J."/>
            <person name="Griggs A."/>
            <person name="Gujja S."/>
            <person name="Hansen M."/>
            <person name="Howarth C."/>
            <person name="Imamovic A."/>
            <person name="Larimer J."/>
            <person name="McCowen C."/>
            <person name="Montmayeur A."/>
            <person name="Murphy C."/>
            <person name="Neiman D."/>
            <person name="Pearson M."/>
            <person name="Priest M."/>
            <person name="Roberts A."/>
            <person name="Saif S."/>
            <person name="Shea T."/>
            <person name="Sisk P."/>
            <person name="Sykes S."/>
            <person name="Wortman J."/>
            <person name="Nusbaum C."/>
            <person name="Birren B."/>
        </authorList>
    </citation>
    <scope>NUCLEOTIDE SEQUENCE [LARGE SCALE GENOMIC DNA]</scope>
    <source>
        <strain evidence="2 3">12_1B</strain>
    </source>
</reference>
<evidence type="ECO:0000313" key="3">
    <source>
        <dbReference type="Proteomes" id="UP000003233"/>
    </source>
</evidence>
<evidence type="ECO:0000313" key="2">
    <source>
        <dbReference type="EMBL" id="EHO82002.1"/>
    </source>
</evidence>
<gene>
    <name evidence="2" type="ORF">HMPREF0402_01246</name>
</gene>
<accession>H1PS53</accession>
<dbReference type="InterPro" id="IPR012547">
    <property type="entry name" value="PDDEXK_9"/>
</dbReference>
<keyword evidence="3" id="KW-1185">Reference proteome</keyword>
<organism evidence="2 3">
    <name type="scientific">Fusobacterium ulcerans 12-1B</name>
    <dbReference type="NCBI Taxonomy" id="457404"/>
    <lineage>
        <taxon>Bacteria</taxon>
        <taxon>Fusobacteriati</taxon>
        <taxon>Fusobacteriota</taxon>
        <taxon>Fusobacteriia</taxon>
        <taxon>Fusobacteriales</taxon>
        <taxon>Fusobacteriaceae</taxon>
        <taxon>Fusobacterium</taxon>
    </lineage>
</organism>
<evidence type="ECO:0000259" key="1">
    <source>
        <dbReference type="Pfam" id="PF09820"/>
    </source>
</evidence>
<feature type="domain" description="AAA-ATPase-like" evidence="1">
    <location>
        <begin position="8"/>
        <end position="230"/>
    </location>
</feature>
<protein>
    <recommendedName>
        <fullName evidence="1">AAA-ATPase-like domain-containing protein</fullName>
    </recommendedName>
</protein>
<proteinExistence type="predicted"/>
<comment type="caution">
    <text evidence="2">The sequence shown here is derived from an EMBL/GenBank/DDBJ whole genome shotgun (WGS) entry which is preliminary data.</text>
</comment>
<dbReference type="InterPro" id="IPR027417">
    <property type="entry name" value="P-loop_NTPase"/>
</dbReference>
<dbReference type="BioCyc" id="FSP457404-HMP:GTSQ-1250-MONOMER"/>
<dbReference type="RefSeq" id="WP_008696731.1">
    <property type="nucleotide sequence ID" value="NZ_KE161007.1"/>
</dbReference>
<dbReference type="AlphaFoldDB" id="H1PS53"/>
<dbReference type="PANTHER" id="PTHR34825">
    <property type="entry name" value="CONSERVED PROTEIN, WITH A WEAK D-GALACTARATE DEHYDRATASE/ALTRONATE HYDROLASE DOMAIN"/>
    <property type="match status" value="1"/>
</dbReference>
<dbReference type="Proteomes" id="UP000003233">
    <property type="component" value="Unassembled WGS sequence"/>
</dbReference>
<dbReference type="SUPFAM" id="SSF52540">
    <property type="entry name" value="P-loop containing nucleoside triphosphate hydrolases"/>
    <property type="match status" value="1"/>
</dbReference>
<dbReference type="InterPro" id="IPR018631">
    <property type="entry name" value="AAA-ATPase-like_dom"/>
</dbReference>
<name>H1PS53_9FUSO</name>
<dbReference type="Pfam" id="PF08011">
    <property type="entry name" value="PDDEXK_9"/>
    <property type="match status" value="1"/>
</dbReference>